<evidence type="ECO:0000313" key="1">
    <source>
        <dbReference type="EMBL" id="RXS66099.1"/>
    </source>
</evidence>
<gene>
    <name evidence="1" type="ORF">EST54_16435</name>
</gene>
<dbReference type="Gene3D" id="1.10.287.1060">
    <property type="entry name" value="ESAT-6-like"/>
    <property type="match status" value="1"/>
</dbReference>
<dbReference type="InterPro" id="IPR036689">
    <property type="entry name" value="ESAT-6-like_sf"/>
</dbReference>
<proteinExistence type="predicted"/>
<organism evidence="1 2">
    <name type="scientific">Streptomyces sioyaensis</name>
    <dbReference type="NCBI Taxonomy" id="67364"/>
    <lineage>
        <taxon>Bacteria</taxon>
        <taxon>Bacillati</taxon>
        <taxon>Actinomycetota</taxon>
        <taxon>Actinomycetes</taxon>
        <taxon>Kitasatosporales</taxon>
        <taxon>Streptomycetaceae</taxon>
        <taxon>Streptomyces</taxon>
    </lineage>
</organism>
<evidence type="ECO:0000313" key="2">
    <source>
        <dbReference type="Proteomes" id="UP000289482"/>
    </source>
</evidence>
<reference evidence="1 2" key="1">
    <citation type="submission" date="2019-01" db="EMBL/GenBank/DDBJ databases">
        <title>Draft genome sequences of the type strain Streptomyces sioyaensis DSM 40032 and its novel strain, TM32, a thermotolerant antibiotics-producing actinobacterium.</title>
        <authorList>
            <person name="Nakaew N."/>
            <person name="Lumyong S."/>
            <person name="Sloan W.T."/>
            <person name="Sungthong R."/>
        </authorList>
    </citation>
    <scope>NUCLEOTIDE SEQUENCE [LARGE SCALE GENOMIC DNA]</scope>
    <source>
        <strain evidence="1 2">DSM 40032</strain>
    </source>
</reference>
<dbReference type="GeneID" id="95779545"/>
<keyword evidence="2" id="KW-1185">Reference proteome</keyword>
<dbReference type="AlphaFoldDB" id="A0A4Q1R390"/>
<dbReference type="Proteomes" id="UP000289482">
    <property type="component" value="Unassembled WGS sequence"/>
</dbReference>
<dbReference type="SUPFAM" id="SSF140453">
    <property type="entry name" value="EsxAB dimer-like"/>
    <property type="match status" value="1"/>
</dbReference>
<dbReference type="EMBL" id="SDIF01000041">
    <property type="protein sequence ID" value="RXS66099.1"/>
    <property type="molecule type" value="Genomic_DNA"/>
</dbReference>
<name>A0A4Q1R390_9ACTN</name>
<dbReference type="RefSeq" id="WP_129248381.1">
    <property type="nucleotide sequence ID" value="NZ_JABZEL010000002.1"/>
</dbReference>
<sequence length="118" mass="12681">MGVLGELWDDGTKLVGDVVEVGKDVLMAPAEIAHWALTQMFGGGEADLQKISAELKALSKELDVLTKDINSTLGKLSWHGPASDAFVAVAHSRVKEMNQISDDLTTLGESVDRLSKVY</sequence>
<accession>A0A4Q1R390</accession>
<comment type="caution">
    <text evidence="1">The sequence shown here is derived from an EMBL/GenBank/DDBJ whole genome shotgun (WGS) entry which is preliminary data.</text>
</comment>
<protein>
    <submittedName>
        <fullName evidence="1">Uncharacterized protein</fullName>
    </submittedName>
</protein>